<dbReference type="PANTHER" id="PTHR46126:SF1">
    <property type="entry name" value="DYNACTIN SUBUNIT 5"/>
    <property type="match status" value="1"/>
</dbReference>
<evidence type="ECO:0000256" key="1">
    <source>
        <dbReference type="ARBA" id="ARBA00004245"/>
    </source>
</evidence>
<evidence type="ECO:0000313" key="6">
    <source>
        <dbReference type="Proteomes" id="UP000095281"/>
    </source>
</evidence>
<keyword evidence="3" id="KW-0206">Cytoskeleton</keyword>
<dbReference type="SUPFAM" id="SSF51161">
    <property type="entry name" value="Trimeric LpxA-like enzymes"/>
    <property type="match status" value="1"/>
</dbReference>
<accession>A0A1I8C2I4</accession>
<evidence type="ECO:0000256" key="4">
    <source>
        <dbReference type="ARBA" id="ARBA00034706"/>
    </source>
</evidence>
<comment type="subcellular location">
    <subcellularLocation>
        <location evidence="1">Cytoplasm</location>
        <location evidence="1">Cytoskeleton</location>
    </subcellularLocation>
</comment>
<dbReference type="Proteomes" id="UP000095281">
    <property type="component" value="Unplaced"/>
</dbReference>
<dbReference type="AlphaFoldDB" id="A0A1I8C2I4"/>
<name>A0A1I8C2I4_MELHA</name>
<evidence type="ECO:0000313" key="7">
    <source>
        <dbReference type="WBParaSite" id="MhA1_Contig992.frz3.gene3"/>
    </source>
</evidence>
<evidence type="ECO:0000256" key="3">
    <source>
        <dbReference type="ARBA" id="ARBA00023212"/>
    </source>
</evidence>
<evidence type="ECO:0000256" key="5">
    <source>
        <dbReference type="ARBA" id="ARBA00034865"/>
    </source>
</evidence>
<dbReference type="GO" id="GO:0005869">
    <property type="term" value="C:dynactin complex"/>
    <property type="evidence" value="ECO:0007669"/>
    <property type="project" value="TreeGrafter"/>
</dbReference>
<keyword evidence="6" id="KW-1185">Reference proteome</keyword>
<dbReference type="WBParaSite" id="MhA1_Contig992.frz3.gene3">
    <property type="protein sequence ID" value="MhA1_Contig992.frz3.gene3"/>
    <property type="gene ID" value="MhA1_Contig992.frz3.gene3"/>
</dbReference>
<evidence type="ECO:0000256" key="2">
    <source>
        <dbReference type="ARBA" id="ARBA00022490"/>
    </source>
</evidence>
<dbReference type="InterPro" id="IPR011004">
    <property type="entry name" value="Trimer_LpxA-like_sf"/>
</dbReference>
<dbReference type="Pfam" id="PF21711">
    <property type="entry name" value="DCTN5"/>
    <property type="match status" value="1"/>
</dbReference>
<dbReference type="Gene3D" id="2.160.10.10">
    <property type="entry name" value="Hexapeptide repeat proteins"/>
    <property type="match status" value="1"/>
</dbReference>
<dbReference type="OMA" id="CRVAFFP"/>
<comment type="similarity">
    <text evidence="4">Belongs to the dynactin subunits 5/6 family. Dynactin subunit 5 subfamily.</text>
</comment>
<dbReference type="InterPro" id="IPR047125">
    <property type="entry name" value="DCTN5"/>
</dbReference>
<reference evidence="7" key="1">
    <citation type="submission" date="2016-11" db="UniProtKB">
        <authorList>
            <consortium name="WormBaseParasite"/>
        </authorList>
    </citation>
    <scope>IDENTIFICATION</scope>
</reference>
<dbReference type="PANTHER" id="PTHR46126">
    <property type="entry name" value="DYNACTIN SUBUNIT 5"/>
    <property type="match status" value="1"/>
</dbReference>
<organism evidence="6 7">
    <name type="scientific">Meloidogyne hapla</name>
    <name type="common">Root-knot nematode worm</name>
    <dbReference type="NCBI Taxonomy" id="6305"/>
    <lineage>
        <taxon>Eukaryota</taxon>
        <taxon>Metazoa</taxon>
        <taxon>Ecdysozoa</taxon>
        <taxon>Nematoda</taxon>
        <taxon>Chromadorea</taxon>
        <taxon>Rhabditida</taxon>
        <taxon>Tylenchina</taxon>
        <taxon>Tylenchomorpha</taxon>
        <taxon>Tylenchoidea</taxon>
        <taxon>Meloidogynidae</taxon>
        <taxon>Meloidogyninae</taxon>
        <taxon>Meloidogyne</taxon>
    </lineage>
</organism>
<protein>
    <recommendedName>
        <fullName evidence="5">Dynactin subunit 5</fullName>
    </recommendedName>
</protein>
<keyword evidence="2" id="KW-0963">Cytoplasm</keyword>
<sequence length="154" mass="17038">MELGVILYDQSEVVITNQGNKISRKAKTYGTQNIMLSGNVDKGLTFFPVHFGEYIFIEKNCVIEAVFIGNYVHIGEGCIIGQSCVLKNCCYIKPNSVISPDTVIPPFSIVEGNPARVVGEWVLCAVQLMTDVCQSFFDNYLPETVLKDSMTNLS</sequence>
<proteinExistence type="inferred from homology"/>